<feature type="modified residue" description="4-aspartylphosphate" evidence="5">
    <location>
        <position position="790"/>
    </location>
</feature>
<keyword evidence="4" id="KW-0902">Two-component regulatory system</keyword>
<dbReference type="InterPro" id="IPR011623">
    <property type="entry name" value="7TMR_DISM_rcpt_extracell_dom1"/>
</dbReference>
<dbReference type="InterPro" id="IPR036097">
    <property type="entry name" value="HisK_dim/P_sf"/>
</dbReference>
<dbReference type="GO" id="GO:0000155">
    <property type="term" value="F:phosphorelay sensor kinase activity"/>
    <property type="evidence" value="ECO:0007669"/>
    <property type="project" value="InterPro"/>
</dbReference>
<dbReference type="AlphaFoldDB" id="A0A918K3B4"/>
<dbReference type="SUPFAM" id="SSF47384">
    <property type="entry name" value="Homodimeric domain of signal transducing histidine kinase"/>
    <property type="match status" value="1"/>
</dbReference>
<keyword evidence="10" id="KW-1185">Reference proteome</keyword>
<protein>
    <recommendedName>
        <fullName evidence="2">histidine kinase</fullName>
        <ecNumber evidence="2">2.7.13.3</ecNumber>
    </recommendedName>
</protein>
<evidence type="ECO:0000259" key="8">
    <source>
        <dbReference type="PROSITE" id="PS50110"/>
    </source>
</evidence>
<dbReference type="CDD" id="cd16922">
    <property type="entry name" value="HATPase_EvgS-ArcB-TorS-like"/>
    <property type="match status" value="1"/>
</dbReference>
<proteinExistence type="predicted"/>
<evidence type="ECO:0000313" key="10">
    <source>
        <dbReference type="Proteomes" id="UP000626148"/>
    </source>
</evidence>
<dbReference type="Pfam" id="PF00512">
    <property type="entry name" value="HisKA"/>
    <property type="match status" value="1"/>
</dbReference>
<accession>A0A918K3B4</accession>
<dbReference type="SMART" id="SM00448">
    <property type="entry name" value="REC"/>
    <property type="match status" value="1"/>
</dbReference>
<dbReference type="Gene3D" id="3.40.50.2300">
    <property type="match status" value="1"/>
</dbReference>
<feature type="transmembrane region" description="Helical" evidence="6">
    <location>
        <begin position="188"/>
        <end position="208"/>
    </location>
</feature>
<keyword evidence="6" id="KW-0472">Membrane</keyword>
<dbReference type="SMART" id="SM00387">
    <property type="entry name" value="HATPase_c"/>
    <property type="match status" value="1"/>
</dbReference>
<dbReference type="EC" id="2.7.13.3" evidence="2"/>
<dbReference type="SUPFAM" id="SSF52172">
    <property type="entry name" value="CheY-like"/>
    <property type="match status" value="1"/>
</dbReference>
<dbReference type="Pfam" id="PF07695">
    <property type="entry name" value="7TMR-DISM_7TM"/>
    <property type="match status" value="1"/>
</dbReference>
<dbReference type="InterPro" id="IPR003594">
    <property type="entry name" value="HATPase_dom"/>
</dbReference>
<feature type="transmembrane region" description="Helical" evidence="6">
    <location>
        <begin position="214"/>
        <end position="241"/>
    </location>
</feature>
<comment type="catalytic activity">
    <reaction evidence="1">
        <text>ATP + protein L-histidine = ADP + protein N-phospho-L-histidine.</text>
        <dbReference type="EC" id="2.7.13.3"/>
    </reaction>
</comment>
<dbReference type="Pfam" id="PF02518">
    <property type="entry name" value="HATPase_c"/>
    <property type="match status" value="1"/>
</dbReference>
<feature type="transmembrane region" description="Helical" evidence="6">
    <location>
        <begin position="248"/>
        <end position="268"/>
    </location>
</feature>
<dbReference type="PANTHER" id="PTHR45339">
    <property type="entry name" value="HYBRID SIGNAL TRANSDUCTION HISTIDINE KINASE J"/>
    <property type="match status" value="1"/>
</dbReference>
<feature type="transmembrane region" description="Helical" evidence="6">
    <location>
        <begin position="305"/>
        <end position="322"/>
    </location>
</feature>
<dbReference type="PROSITE" id="PS50109">
    <property type="entry name" value="HIS_KIN"/>
    <property type="match status" value="1"/>
</dbReference>
<dbReference type="SMART" id="SM00388">
    <property type="entry name" value="HisKA"/>
    <property type="match status" value="1"/>
</dbReference>
<evidence type="ECO:0000256" key="1">
    <source>
        <dbReference type="ARBA" id="ARBA00000085"/>
    </source>
</evidence>
<dbReference type="Gene3D" id="1.10.287.130">
    <property type="match status" value="1"/>
</dbReference>
<sequence>MVFCLLLAPAWAETPSPVSERFWLDLPDSWQPEQLDRTQITERLAEEGVALSGGVFWHLMTVSTDRFSQYVIDFRNSSVIGQFEHWVLDADGRVIAQLEGGIQNTTPNPYFLRHGRTLTLPAGQYQIITRLDSPFFLAQPEPTLFEPTRYQQSIKVGNAVTMAGMGIFFALGFYYIVLGTSRGRIGDLLYAVFIAGNLLYNSAALLVASDLFGIHQFFLISVPILFSNTAYIAFVMVLLNINRHTSRILFYTGCGIISLFMLFWIIALVQPHWSLELDRIGVGVFALYGFTAGVVRVIQGNRTARFYLIANIAFVVPALISIRASTLPIADTLFIEHLGLFAVAVEVILLSLVISHQVGMVYREKEAGLYATQEALLAANHALETKERFLANVSHELRTPLNAIQGSVELVTQHPLPSKISRHIEAIHASSNFLLYLINDILDLAKMNADQLTLVQESFDLDEAVDDLSSIYKNSFQRDRVRFLIDIAPDVPNRLVGDENRLKQVLANLLSNAFKFTEQGDVRLIVRRQDEHHLYFEVSDTGIGIETDKLHTVFSAFTQADASIARKYGGTGLGLQIASKLVRLMGGRLEVSSRYGEGSRFHFQLQMNGEWRLPNLPNRVAGLVCDKEDYATILKQDLARQNVDVTLMLSKHEALAEGLPKTPEAWLVIADQYDETLARAFHSGQAVHWLVNRFNHSEYRHDRNLDIDLLPYARTQLHRLTHPSDVLSEQEDQNLLLSQLRIAAVDDNTVNLKVLLGMLKRLEVQCSGYEHPREALHRIQQEMPDMVLMDVQMPIIDGLEATRELRRNGYPNPIIAFTANASDHDLEDCLEAGMDDVLVKPIRLDDLKTMLLKWSDKVDSRSERIVL</sequence>
<dbReference type="SUPFAM" id="SSF55874">
    <property type="entry name" value="ATPase domain of HSP90 chaperone/DNA topoisomerase II/histidine kinase"/>
    <property type="match status" value="1"/>
</dbReference>
<reference evidence="9" key="1">
    <citation type="journal article" date="2014" name="Int. J. Syst. Evol. Microbiol.">
        <title>Complete genome sequence of Corynebacterium casei LMG S-19264T (=DSM 44701T), isolated from a smear-ripened cheese.</title>
        <authorList>
            <consortium name="US DOE Joint Genome Institute (JGI-PGF)"/>
            <person name="Walter F."/>
            <person name="Albersmeier A."/>
            <person name="Kalinowski J."/>
            <person name="Ruckert C."/>
        </authorList>
    </citation>
    <scope>NUCLEOTIDE SEQUENCE</scope>
    <source>
        <strain evidence="9">KCTC 22169</strain>
    </source>
</reference>
<feature type="domain" description="Histidine kinase" evidence="7">
    <location>
        <begin position="392"/>
        <end position="609"/>
    </location>
</feature>
<feature type="transmembrane region" description="Helical" evidence="6">
    <location>
        <begin position="280"/>
        <end position="298"/>
    </location>
</feature>
<evidence type="ECO:0000313" key="9">
    <source>
        <dbReference type="EMBL" id="GGX41252.1"/>
    </source>
</evidence>
<keyword evidence="6" id="KW-0812">Transmembrane</keyword>
<keyword evidence="6" id="KW-1133">Transmembrane helix</keyword>
<evidence type="ECO:0000259" key="7">
    <source>
        <dbReference type="PROSITE" id="PS50109"/>
    </source>
</evidence>
<dbReference type="CDD" id="cd17546">
    <property type="entry name" value="REC_hyHK_CKI1_RcsC-like"/>
    <property type="match status" value="1"/>
</dbReference>
<dbReference type="Gene3D" id="3.30.565.10">
    <property type="entry name" value="Histidine kinase-like ATPase, C-terminal domain"/>
    <property type="match status" value="1"/>
</dbReference>
<dbReference type="PROSITE" id="PS50110">
    <property type="entry name" value="RESPONSE_REGULATORY"/>
    <property type="match status" value="1"/>
</dbReference>
<dbReference type="InterPro" id="IPR001789">
    <property type="entry name" value="Sig_transdc_resp-reg_receiver"/>
</dbReference>
<dbReference type="InterPro" id="IPR036890">
    <property type="entry name" value="HATPase_C_sf"/>
</dbReference>
<dbReference type="EMBL" id="BMXR01000001">
    <property type="protein sequence ID" value="GGX41252.1"/>
    <property type="molecule type" value="Genomic_DNA"/>
</dbReference>
<evidence type="ECO:0000256" key="2">
    <source>
        <dbReference type="ARBA" id="ARBA00012438"/>
    </source>
</evidence>
<evidence type="ECO:0000256" key="3">
    <source>
        <dbReference type="ARBA" id="ARBA00022553"/>
    </source>
</evidence>
<feature type="transmembrane region" description="Helical" evidence="6">
    <location>
        <begin position="156"/>
        <end position="176"/>
    </location>
</feature>
<evidence type="ECO:0000256" key="6">
    <source>
        <dbReference type="SAM" id="Phobius"/>
    </source>
</evidence>
<dbReference type="PRINTS" id="PR00344">
    <property type="entry name" value="BCTRLSENSOR"/>
</dbReference>
<feature type="domain" description="Response regulatory" evidence="8">
    <location>
        <begin position="741"/>
        <end position="855"/>
    </location>
</feature>
<evidence type="ECO:0000256" key="4">
    <source>
        <dbReference type="ARBA" id="ARBA00023012"/>
    </source>
</evidence>
<reference evidence="9" key="2">
    <citation type="submission" date="2020-09" db="EMBL/GenBank/DDBJ databases">
        <authorList>
            <person name="Sun Q."/>
            <person name="Kim S."/>
        </authorList>
    </citation>
    <scope>NUCLEOTIDE SEQUENCE</scope>
    <source>
        <strain evidence="9">KCTC 22169</strain>
    </source>
</reference>
<dbReference type="CDD" id="cd00082">
    <property type="entry name" value="HisKA"/>
    <property type="match status" value="1"/>
</dbReference>
<dbReference type="InterPro" id="IPR004358">
    <property type="entry name" value="Sig_transdc_His_kin-like_C"/>
</dbReference>
<keyword evidence="3 5" id="KW-0597">Phosphoprotein</keyword>
<organism evidence="9 10">
    <name type="scientific">Saccharospirillum salsuginis</name>
    <dbReference type="NCBI Taxonomy" id="418750"/>
    <lineage>
        <taxon>Bacteria</taxon>
        <taxon>Pseudomonadati</taxon>
        <taxon>Pseudomonadota</taxon>
        <taxon>Gammaproteobacteria</taxon>
        <taxon>Oceanospirillales</taxon>
        <taxon>Saccharospirillaceae</taxon>
        <taxon>Saccharospirillum</taxon>
    </lineage>
</organism>
<dbReference type="InterPro" id="IPR011006">
    <property type="entry name" value="CheY-like_superfamily"/>
</dbReference>
<dbReference type="InterPro" id="IPR005467">
    <property type="entry name" value="His_kinase_dom"/>
</dbReference>
<name>A0A918K3B4_9GAMM</name>
<comment type="caution">
    <text evidence="9">The sequence shown here is derived from an EMBL/GenBank/DDBJ whole genome shotgun (WGS) entry which is preliminary data.</text>
</comment>
<dbReference type="Proteomes" id="UP000626148">
    <property type="component" value="Unassembled WGS sequence"/>
</dbReference>
<gene>
    <name evidence="9" type="ORF">GCM10007392_05170</name>
</gene>
<dbReference type="InterPro" id="IPR003661">
    <property type="entry name" value="HisK_dim/P_dom"/>
</dbReference>
<dbReference type="FunFam" id="3.30.565.10:FF:000010">
    <property type="entry name" value="Sensor histidine kinase RcsC"/>
    <property type="match status" value="1"/>
</dbReference>
<dbReference type="PANTHER" id="PTHR45339:SF1">
    <property type="entry name" value="HYBRID SIGNAL TRANSDUCTION HISTIDINE KINASE J"/>
    <property type="match status" value="1"/>
</dbReference>
<evidence type="ECO:0000256" key="5">
    <source>
        <dbReference type="PROSITE-ProRule" id="PRU00169"/>
    </source>
</evidence>
<dbReference type="Pfam" id="PF00072">
    <property type="entry name" value="Response_reg"/>
    <property type="match status" value="1"/>
</dbReference>